<dbReference type="SUPFAM" id="SSF46955">
    <property type="entry name" value="Putative DNA-binding domain"/>
    <property type="match status" value="1"/>
</dbReference>
<dbReference type="Pfam" id="PF05930">
    <property type="entry name" value="Phage_AlpA"/>
    <property type="match status" value="1"/>
</dbReference>
<keyword evidence="2" id="KW-1185">Reference proteome</keyword>
<name>A0ABU3SV20_9ALTE</name>
<evidence type="ECO:0000313" key="1">
    <source>
        <dbReference type="EMBL" id="MDU0353831.1"/>
    </source>
</evidence>
<dbReference type="Proteomes" id="UP001247805">
    <property type="component" value="Unassembled WGS sequence"/>
</dbReference>
<evidence type="ECO:0000313" key="2">
    <source>
        <dbReference type="Proteomes" id="UP001247805"/>
    </source>
</evidence>
<reference evidence="1 2" key="1">
    <citation type="submission" date="2023-10" db="EMBL/GenBank/DDBJ databases">
        <title>Glaciecola aquimarina strain GGW-M5 nov., isolated from a coastal seawater.</title>
        <authorList>
            <person name="Bayburt H."/>
            <person name="Kim J.M."/>
            <person name="Choi B.J."/>
            <person name="Jeon C.O."/>
        </authorList>
    </citation>
    <scope>NUCLEOTIDE SEQUENCE [LARGE SCALE GENOMIC DNA]</scope>
    <source>
        <strain evidence="1 2">KCTC 32108</strain>
    </source>
</reference>
<protein>
    <submittedName>
        <fullName evidence="1">AlpA family phage regulatory protein</fullName>
    </submittedName>
</protein>
<accession>A0ABU3SV20</accession>
<organism evidence="1 2">
    <name type="scientific">Paraglaciecola aquimarina</name>
    <dbReference type="NCBI Taxonomy" id="1235557"/>
    <lineage>
        <taxon>Bacteria</taxon>
        <taxon>Pseudomonadati</taxon>
        <taxon>Pseudomonadota</taxon>
        <taxon>Gammaproteobacteria</taxon>
        <taxon>Alteromonadales</taxon>
        <taxon>Alteromonadaceae</taxon>
        <taxon>Paraglaciecola</taxon>
    </lineage>
</organism>
<dbReference type="InterPro" id="IPR010260">
    <property type="entry name" value="AlpA"/>
</dbReference>
<dbReference type="InterPro" id="IPR009061">
    <property type="entry name" value="DNA-bd_dom_put_sf"/>
</dbReference>
<dbReference type="EMBL" id="JAWDIO010000002">
    <property type="protein sequence ID" value="MDU0353831.1"/>
    <property type="molecule type" value="Genomic_DNA"/>
</dbReference>
<proteinExistence type="predicted"/>
<sequence length="63" mass="7543">MNNQKQILSSKELAKLLGVSRATLWRMRQENLVPQPIQISVRLIGWERHVIDAWLKERREQLH</sequence>
<comment type="caution">
    <text evidence="1">The sequence shown here is derived from an EMBL/GenBank/DDBJ whole genome shotgun (WGS) entry which is preliminary data.</text>
</comment>
<gene>
    <name evidence="1" type="ORF">RS130_07735</name>
</gene>
<dbReference type="RefSeq" id="WP_316025476.1">
    <property type="nucleotide sequence ID" value="NZ_JAWDIO010000002.1"/>
</dbReference>